<evidence type="ECO:0000256" key="2">
    <source>
        <dbReference type="ARBA" id="ARBA00022737"/>
    </source>
</evidence>
<evidence type="ECO:0000259" key="7">
    <source>
        <dbReference type="PROSITE" id="PS50090"/>
    </source>
</evidence>
<dbReference type="GO" id="GO:0043565">
    <property type="term" value="F:sequence-specific DNA binding"/>
    <property type="evidence" value="ECO:0007669"/>
    <property type="project" value="InterPro"/>
</dbReference>
<dbReference type="PROSITE" id="PS50090">
    <property type="entry name" value="MYB_LIKE"/>
    <property type="match status" value="1"/>
</dbReference>
<comment type="caution">
    <text evidence="9">The sequence shown here is derived from an EMBL/GenBank/DDBJ whole genome shotgun (WGS) entry which is preliminary data.</text>
</comment>
<evidence type="ECO:0000313" key="10">
    <source>
        <dbReference type="Proteomes" id="UP001153076"/>
    </source>
</evidence>
<keyword evidence="2" id="KW-0677">Repeat</keyword>
<keyword evidence="4" id="KW-0238">DNA-binding</keyword>
<dbReference type="CDD" id="cd00167">
    <property type="entry name" value="SANT"/>
    <property type="match status" value="1"/>
</dbReference>
<organism evidence="9 10">
    <name type="scientific">Carnegiea gigantea</name>
    <dbReference type="NCBI Taxonomy" id="171969"/>
    <lineage>
        <taxon>Eukaryota</taxon>
        <taxon>Viridiplantae</taxon>
        <taxon>Streptophyta</taxon>
        <taxon>Embryophyta</taxon>
        <taxon>Tracheophyta</taxon>
        <taxon>Spermatophyta</taxon>
        <taxon>Magnoliopsida</taxon>
        <taxon>eudicotyledons</taxon>
        <taxon>Gunneridae</taxon>
        <taxon>Pentapetalae</taxon>
        <taxon>Caryophyllales</taxon>
        <taxon>Cactineae</taxon>
        <taxon>Cactaceae</taxon>
        <taxon>Cactoideae</taxon>
        <taxon>Echinocereeae</taxon>
        <taxon>Carnegiea</taxon>
    </lineage>
</organism>
<evidence type="ECO:0000313" key="9">
    <source>
        <dbReference type="EMBL" id="KAJ8429496.1"/>
    </source>
</evidence>
<dbReference type="Proteomes" id="UP001153076">
    <property type="component" value="Unassembled WGS sequence"/>
</dbReference>
<dbReference type="InterPro" id="IPR017930">
    <property type="entry name" value="Myb_dom"/>
</dbReference>
<feature type="domain" description="HTH myb-type" evidence="8">
    <location>
        <begin position="49"/>
        <end position="117"/>
    </location>
</feature>
<name>A0A9Q1Q5U7_9CARY</name>
<protein>
    <submittedName>
        <fullName evidence="9">Uncharacterized protein</fullName>
    </submittedName>
</protein>
<dbReference type="SMART" id="SM00717">
    <property type="entry name" value="SANT"/>
    <property type="match status" value="1"/>
</dbReference>
<accession>A0A9Q1Q5U7</accession>
<dbReference type="InterPro" id="IPR009057">
    <property type="entry name" value="Homeodomain-like_sf"/>
</dbReference>
<sequence length="261" mass="30419">MENEWGKILLREAEEETRNSGLRKGQWTQEEDSNLSKYSCRLRWLNYLRPDLRKGNFTLEEQLLILQLHFRWGNRFLIKSSYHNTHACKWSKIAQELPGRTDNEVKNYWRTKVQKLAKHFNCDANSLQFREALWHIWIPRLVEQIRACKNSQSNSGPFINCPIHEDTNGPQEQCTKPIISDLGCLFGPSCVHTFMDQPTMSPAEATVSTDSYEAHIYPDSGSSGGCLDYGQTWDQQSDDFLWELEHLNLNNDDSMLYLPFP</sequence>
<dbReference type="InterPro" id="IPR001005">
    <property type="entry name" value="SANT/Myb"/>
</dbReference>
<evidence type="ECO:0000259" key="8">
    <source>
        <dbReference type="PROSITE" id="PS51294"/>
    </source>
</evidence>
<dbReference type="Gene3D" id="1.10.10.60">
    <property type="entry name" value="Homeodomain-like"/>
    <property type="match status" value="1"/>
</dbReference>
<evidence type="ECO:0000256" key="6">
    <source>
        <dbReference type="ARBA" id="ARBA00023242"/>
    </source>
</evidence>
<dbReference type="SUPFAM" id="SSF46689">
    <property type="entry name" value="Homeodomain-like"/>
    <property type="match status" value="1"/>
</dbReference>
<keyword evidence="3" id="KW-0805">Transcription regulation</keyword>
<keyword evidence="10" id="KW-1185">Reference proteome</keyword>
<feature type="domain" description="Myb-like" evidence="7">
    <location>
        <begin position="49"/>
        <end position="113"/>
    </location>
</feature>
<reference evidence="9" key="1">
    <citation type="submission" date="2022-04" db="EMBL/GenBank/DDBJ databases">
        <title>Carnegiea gigantea Genome sequencing and assembly v2.</title>
        <authorList>
            <person name="Copetti D."/>
            <person name="Sanderson M.J."/>
            <person name="Burquez A."/>
            <person name="Wojciechowski M.F."/>
        </authorList>
    </citation>
    <scope>NUCLEOTIDE SEQUENCE</scope>
    <source>
        <strain evidence="9">SGP5-SGP5p</strain>
        <tissue evidence="9">Aerial part</tissue>
    </source>
</reference>
<gene>
    <name evidence="9" type="ORF">Cgig2_020552</name>
</gene>
<dbReference type="PANTHER" id="PTHR45675:SF1">
    <property type="entry name" value="MYB TRANSCRIPTION FACTOR-RELATED"/>
    <property type="match status" value="1"/>
</dbReference>
<dbReference type="PANTHER" id="PTHR45675">
    <property type="entry name" value="MYB TRANSCRIPTION FACTOR-RELATED-RELATED"/>
    <property type="match status" value="1"/>
</dbReference>
<dbReference type="InterPro" id="IPR044676">
    <property type="entry name" value="EOBI/EOBII-like_plant"/>
</dbReference>
<evidence type="ECO:0000256" key="1">
    <source>
        <dbReference type="ARBA" id="ARBA00004123"/>
    </source>
</evidence>
<dbReference type="GO" id="GO:0003700">
    <property type="term" value="F:DNA-binding transcription factor activity"/>
    <property type="evidence" value="ECO:0007669"/>
    <property type="project" value="InterPro"/>
</dbReference>
<keyword evidence="5" id="KW-0804">Transcription</keyword>
<evidence type="ECO:0000256" key="3">
    <source>
        <dbReference type="ARBA" id="ARBA00023015"/>
    </source>
</evidence>
<evidence type="ECO:0000256" key="4">
    <source>
        <dbReference type="ARBA" id="ARBA00023125"/>
    </source>
</evidence>
<dbReference type="GO" id="GO:0005634">
    <property type="term" value="C:nucleus"/>
    <property type="evidence" value="ECO:0007669"/>
    <property type="project" value="UniProtKB-SubCell"/>
</dbReference>
<evidence type="ECO:0000256" key="5">
    <source>
        <dbReference type="ARBA" id="ARBA00023163"/>
    </source>
</evidence>
<dbReference type="PROSITE" id="PS51294">
    <property type="entry name" value="HTH_MYB"/>
    <property type="match status" value="1"/>
</dbReference>
<dbReference type="EMBL" id="JAKOGI010000889">
    <property type="protein sequence ID" value="KAJ8429496.1"/>
    <property type="molecule type" value="Genomic_DNA"/>
</dbReference>
<keyword evidence="6" id="KW-0539">Nucleus</keyword>
<dbReference type="Pfam" id="PF00249">
    <property type="entry name" value="Myb_DNA-binding"/>
    <property type="match status" value="1"/>
</dbReference>
<dbReference type="AlphaFoldDB" id="A0A9Q1Q5U7"/>
<dbReference type="OrthoDB" id="2143914at2759"/>
<proteinExistence type="predicted"/>
<comment type="subcellular location">
    <subcellularLocation>
        <location evidence="1">Nucleus</location>
    </subcellularLocation>
</comment>